<feature type="region of interest" description="Disordered" evidence="3">
    <location>
        <begin position="171"/>
        <end position="286"/>
    </location>
</feature>
<dbReference type="Gene3D" id="3.30.70.330">
    <property type="match status" value="1"/>
</dbReference>
<dbReference type="Proteomes" id="UP001296104">
    <property type="component" value="Unassembled WGS sequence"/>
</dbReference>
<evidence type="ECO:0000256" key="3">
    <source>
        <dbReference type="SAM" id="MobiDB-lite"/>
    </source>
</evidence>
<dbReference type="SMART" id="SM00360">
    <property type="entry name" value="RRM"/>
    <property type="match status" value="1"/>
</dbReference>
<feature type="compositionally biased region" description="Basic and acidic residues" evidence="3">
    <location>
        <begin position="223"/>
        <end position="262"/>
    </location>
</feature>
<proteinExistence type="predicted"/>
<dbReference type="PANTHER" id="PTHR23236">
    <property type="entry name" value="EUKARYOTIC TRANSLATION INITIATION FACTOR 4B/4H"/>
    <property type="match status" value="1"/>
</dbReference>
<sequence length="286" mass="32312">MSQEEATISRKEKKALRDAERRTKDKKRKHVETEESQEPAVGEESAKVESTKKSKKRKAQDDGEGTDAATAQAPAEDAPKPKKRKKTSKTTPTEGEPDDATEKTVKPRFIVFVGNLPYKTTDAALRAHFKKLEPFTLRHRTDPKTKKSKGFAFLEFENYDRMKTVLKLYHHSELDAGRPEEGKEDKRSEKDKKKDTRKINLELTSGGGGNTDARKEKIKGKNVRLEEQRKRRAELEKVEKAKKEKKEGGKPRSEDAKAKPVEEEQAGAGADATQGIHPSRLARIKQ</sequence>
<dbReference type="CDD" id="cd12400">
    <property type="entry name" value="RRM_Nop6"/>
    <property type="match status" value="1"/>
</dbReference>
<dbReference type="InterPro" id="IPR035979">
    <property type="entry name" value="RBD_domain_sf"/>
</dbReference>
<name>A0AAI8VVN8_9PEZI</name>
<keyword evidence="1 2" id="KW-0694">RNA-binding</keyword>
<dbReference type="GO" id="GO:0042274">
    <property type="term" value="P:ribosomal small subunit biogenesis"/>
    <property type="evidence" value="ECO:0007669"/>
    <property type="project" value="TreeGrafter"/>
</dbReference>
<dbReference type="FunFam" id="3.30.70.330:FF:000376">
    <property type="entry name" value="Putative RNA binding protein"/>
    <property type="match status" value="1"/>
</dbReference>
<evidence type="ECO:0000313" key="5">
    <source>
        <dbReference type="EMBL" id="CAK3791233.1"/>
    </source>
</evidence>
<dbReference type="GO" id="GO:0019843">
    <property type="term" value="F:rRNA binding"/>
    <property type="evidence" value="ECO:0007669"/>
    <property type="project" value="TreeGrafter"/>
</dbReference>
<dbReference type="InterPro" id="IPR000504">
    <property type="entry name" value="RRM_dom"/>
</dbReference>
<reference evidence="5" key="1">
    <citation type="submission" date="2023-11" db="EMBL/GenBank/DDBJ databases">
        <authorList>
            <person name="Alioto T."/>
            <person name="Alioto T."/>
            <person name="Gomez Garrido J."/>
        </authorList>
    </citation>
    <scope>NUCLEOTIDE SEQUENCE</scope>
</reference>
<dbReference type="AlphaFoldDB" id="A0AAI8VVN8"/>
<dbReference type="SUPFAM" id="SSF54928">
    <property type="entry name" value="RNA-binding domain, RBD"/>
    <property type="match status" value="1"/>
</dbReference>
<protein>
    <submittedName>
        <fullName evidence="5">Uncharacterized RNA-binding -like</fullName>
    </submittedName>
</protein>
<dbReference type="Pfam" id="PF00076">
    <property type="entry name" value="RRM_1"/>
    <property type="match status" value="1"/>
</dbReference>
<feature type="domain" description="RRM" evidence="4">
    <location>
        <begin position="109"/>
        <end position="179"/>
    </location>
</feature>
<dbReference type="GO" id="GO:0005730">
    <property type="term" value="C:nucleolus"/>
    <property type="evidence" value="ECO:0007669"/>
    <property type="project" value="TreeGrafter"/>
</dbReference>
<feature type="compositionally biased region" description="Basic and acidic residues" evidence="3">
    <location>
        <begin position="7"/>
        <end position="23"/>
    </location>
</feature>
<feature type="region of interest" description="Disordered" evidence="3">
    <location>
        <begin position="1"/>
        <end position="106"/>
    </location>
</feature>
<dbReference type="EMBL" id="CAVMBE010000002">
    <property type="protein sequence ID" value="CAK3791233.1"/>
    <property type="molecule type" value="Genomic_DNA"/>
</dbReference>
<dbReference type="InterPro" id="IPR034228">
    <property type="entry name" value="Nop6_RRM"/>
</dbReference>
<dbReference type="PROSITE" id="PS50102">
    <property type="entry name" value="RRM"/>
    <property type="match status" value="1"/>
</dbReference>
<gene>
    <name evidence="5" type="ORF">LECACI_7A000708</name>
</gene>
<keyword evidence="6" id="KW-1185">Reference proteome</keyword>
<feature type="compositionally biased region" description="Low complexity" evidence="3">
    <location>
        <begin position="66"/>
        <end position="76"/>
    </location>
</feature>
<comment type="caution">
    <text evidence="5">The sequence shown here is derived from an EMBL/GenBank/DDBJ whole genome shotgun (WGS) entry which is preliminary data.</text>
</comment>
<feature type="compositionally biased region" description="Basic and acidic residues" evidence="3">
    <location>
        <begin position="171"/>
        <end position="200"/>
    </location>
</feature>
<evidence type="ECO:0000256" key="1">
    <source>
        <dbReference type="ARBA" id="ARBA00022884"/>
    </source>
</evidence>
<evidence type="ECO:0000256" key="2">
    <source>
        <dbReference type="PROSITE-ProRule" id="PRU00176"/>
    </source>
</evidence>
<dbReference type="PANTHER" id="PTHR23236:SF51">
    <property type="entry name" value="NUCLEOLAR PROTEIN 6"/>
    <property type="match status" value="1"/>
</dbReference>
<organism evidence="5 6">
    <name type="scientific">Lecanosticta acicola</name>
    <dbReference type="NCBI Taxonomy" id="111012"/>
    <lineage>
        <taxon>Eukaryota</taxon>
        <taxon>Fungi</taxon>
        <taxon>Dikarya</taxon>
        <taxon>Ascomycota</taxon>
        <taxon>Pezizomycotina</taxon>
        <taxon>Dothideomycetes</taxon>
        <taxon>Dothideomycetidae</taxon>
        <taxon>Mycosphaerellales</taxon>
        <taxon>Mycosphaerellaceae</taxon>
        <taxon>Lecanosticta</taxon>
    </lineage>
</organism>
<evidence type="ECO:0000313" key="6">
    <source>
        <dbReference type="Proteomes" id="UP001296104"/>
    </source>
</evidence>
<evidence type="ECO:0000259" key="4">
    <source>
        <dbReference type="PROSITE" id="PS50102"/>
    </source>
</evidence>
<dbReference type="InterPro" id="IPR012677">
    <property type="entry name" value="Nucleotide-bd_a/b_plait_sf"/>
</dbReference>
<accession>A0AAI8VVN8</accession>